<organism evidence="1 2">
    <name type="scientific">Vibrio sagamiensis NBRC 104589</name>
    <dbReference type="NCBI Taxonomy" id="1219064"/>
    <lineage>
        <taxon>Bacteria</taxon>
        <taxon>Pseudomonadati</taxon>
        <taxon>Pseudomonadota</taxon>
        <taxon>Gammaproteobacteria</taxon>
        <taxon>Vibrionales</taxon>
        <taxon>Vibrionaceae</taxon>
        <taxon>Vibrio</taxon>
    </lineage>
</organism>
<evidence type="ECO:0000313" key="2">
    <source>
        <dbReference type="Proteomes" id="UP000321922"/>
    </source>
</evidence>
<evidence type="ECO:0000313" key="1">
    <source>
        <dbReference type="EMBL" id="GEM76239.1"/>
    </source>
</evidence>
<dbReference type="Proteomes" id="UP000321922">
    <property type="component" value="Unassembled WGS sequence"/>
</dbReference>
<sequence length="56" mass="6253">MVSYIPTYIVFFYIEPANENAIYEAKDLGKGLTKELPNNLTTSGLTLEKGSWVIAK</sequence>
<keyword evidence="2" id="KW-1185">Reference proteome</keyword>
<accession>A0A511QG05</accession>
<reference evidence="1 2" key="1">
    <citation type="submission" date="2019-07" db="EMBL/GenBank/DDBJ databases">
        <title>Whole genome shotgun sequence of Vibrio sagamiensis NBRC 104589.</title>
        <authorList>
            <person name="Hosoyama A."/>
            <person name="Uohara A."/>
            <person name="Ohji S."/>
            <person name="Ichikawa N."/>
        </authorList>
    </citation>
    <scope>NUCLEOTIDE SEQUENCE [LARGE SCALE GENOMIC DNA]</scope>
    <source>
        <strain evidence="1 2">NBRC 104589</strain>
    </source>
</reference>
<comment type="caution">
    <text evidence="1">The sequence shown here is derived from an EMBL/GenBank/DDBJ whole genome shotgun (WGS) entry which is preliminary data.</text>
</comment>
<proteinExistence type="predicted"/>
<gene>
    <name evidence="1" type="ORF">VSA01S_23510</name>
</gene>
<dbReference type="AlphaFoldDB" id="A0A511QG05"/>
<protein>
    <submittedName>
        <fullName evidence="1">Uncharacterized protein</fullName>
    </submittedName>
</protein>
<name>A0A511QG05_9VIBR</name>
<dbReference type="EMBL" id="BJXJ01000021">
    <property type="protein sequence ID" value="GEM76239.1"/>
    <property type="molecule type" value="Genomic_DNA"/>
</dbReference>